<dbReference type="AlphaFoldDB" id="A0ABD1IEB4"/>
<keyword evidence="9" id="KW-1185">Reference proteome</keyword>
<proteinExistence type="predicted"/>
<comment type="subcellular location">
    <subcellularLocation>
        <location evidence="1">Nucleus</location>
    </subcellularLocation>
</comment>
<keyword evidence="4" id="KW-0804">Transcription</keyword>
<keyword evidence="6" id="KW-0175">Coiled coil</keyword>
<keyword evidence="5" id="KW-0539">Nucleus</keyword>
<dbReference type="GO" id="GO:0005634">
    <property type="term" value="C:nucleus"/>
    <property type="evidence" value="ECO:0007669"/>
    <property type="project" value="UniProtKB-SubCell"/>
</dbReference>
<keyword evidence="3" id="KW-0238">DNA-binding</keyword>
<evidence type="ECO:0000256" key="4">
    <source>
        <dbReference type="ARBA" id="ARBA00023163"/>
    </source>
</evidence>
<dbReference type="Pfam" id="PF00319">
    <property type="entry name" value="SRF-TF"/>
    <property type="match status" value="1"/>
</dbReference>
<dbReference type="Proteomes" id="UP001567538">
    <property type="component" value="Unassembled WGS sequence"/>
</dbReference>
<dbReference type="GO" id="GO:0003677">
    <property type="term" value="F:DNA binding"/>
    <property type="evidence" value="ECO:0007669"/>
    <property type="project" value="UniProtKB-KW"/>
</dbReference>
<feature type="coiled-coil region" evidence="6">
    <location>
        <begin position="11"/>
        <end position="38"/>
    </location>
</feature>
<dbReference type="InterPro" id="IPR036879">
    <property type="entry name" value="TF_MADSbox_sf"/>
</dbReference>
<evidence type="ECO:0000256" key="5">
    <source>
        <dbReference type="ARBA" id="ARBA00023242"/>
    </source>
</evidence>
<keyword evidence="2" id="KW-0805">Transcription regulation</keyword>
<reference evidence="8 9" key="1">
    <citation type="submission" date="2024-06" db="EMBL/GenBank/DDBJ databases">
        <title>A chromosome level genome sequence of Diviner's sage (Salvia divinorum).</title>
        <authorList>
            <person name="Ford S.A."/>
            <person name="Ro D.-K."/>
            <person name="Ness R.W."/>
            <person name="Phillips M.A."/>
        </authorList>
    </citation>
    <scope>NUCLEOTIDE SEQUENCE [LARGE SCALE GENOMIC DNA]</scope>
    <source>
        <strain evidence="8">SAF-2024a</strain>
        <tissue evidence="8">Leaf</tissue>
    </source>
</reference>
<evidence type="ECO:0000256" key="3">
    <source>
        <dbReference type="ARBA" id="ARBA00023125"/>
    </source>
</evidence>
<evidence type="ECO:0000256" key="2">
    <source>
        <dbReference type="ARBA" id="ARBA00023015"/>
    </source>
</evidence>
<dbReference type="SUPFAM" id="SSF55455">
    <property type="entry name" value="SRF-like"/>
    <property type="match status" value="1"/>
</dbReference>
<name>A0ABD1IEB4_SALDI</name>
<protein>
    <submittedName>
        <fullName evidence="8">Agamous-like MADS-box protein AGL86</fullName>
    </submittedName>
</protein>
<gene>
    <name evidence="8" type="ORF">AAHA92_02403</name>
</gene>
<sequence length="306" mass="34739">MGRKKLKLQFIENRKLRLSTLKRRKGRLEKKLEELTTLCDANPSAVKAYGLSDFFKKNAKDELVKTEFPTWDHRLDLMDESQLRELSAAVRAEADAVRSRIDFWKREAMMKEEKNNNNVMLDVEEIVVQDEIFSIADDVMAATNAQLPMPPLYLPQPLKGEAMVKNSNNNVMLDLDEFEGVVDQDGKFSIADVMAVAMSAANAQLRGPDCLPQDYIFSVADVMDAINSNGQLEFPDYYCPQTFMDHNDLSHGYCSSMDAINSNGQLEFPDYYCTQTFMDHNDLSHGYSSSMDANHAISSNASYLWH</sequence>
<evidence type="ECO:0000259" key="7">
    <source>
        <dbReference type="PROSITE" id="PS50066"/>
    </source>
</evidence>
<dbReference type="EMBL" id="JBEAFC010000002">
    <property type="protein sequence ID" value="KAL1566847.1"/>
    <property type="molecule type" value="Genomic_DNA"/>
</dbReference>
<feature type="domain" description="MADS-box" evidence="7">
    <location>
        <begin position="1"/>
        <end position="46"/>
    </location>
</feature>
<dbReference type="PROSITE" id="PS50066">
    <property type="entry name" value="MADS_BOX_2"/>
    <property type="match status" value="1"/>
</dbReference>
<comment type="caution">
    <text evidence="8">The sequence shown here is derived from an EMBL/GenBank/DDBJ whole genome shotgun (WGS) entry which is preliminary data.</text>
</comment>
<dbReference type="SMART" id="SM00432">
    <property type="entry name" value="MADS"/>
    <property type="match status" value="1"/>
</dbReference>
<evidence type="ECO:0000256" key="1">
    <source>
        <dbReference type="ARBA" id="ARBA00004123"/>
    </source>
</evidence>
<evidence type="ECO:0000256" key="6">
    <source>
        <dbReference type="SAM" id="Coils"/>
    </source>
</evidence>
<accession>A0ABD1IEB4</accession>
<dbReference type="InterPro" id="IPR002100">
    <property type="entry name" value="TF_MADSbox"/>
</dbReference>
<organism evidence="8 9">
    <name type="scientific">Salvia divinorum</name>
    <name type="common">Maria pastora</name>
    <name type="synonym">Diviner's sage</name>
    <dbReference type="NCBI Taxonomy" id="28513"/>
    <lineage>
        <taxon>Eukaryota</taxon>
        <taxon>Viridiplantae</taxon>
        <taxon>Streptophyta</taxon>
        <taxon>Embryophyta</taxon>
        <taxon>Tracheophyta</taxon>
        <taxon>Spermatophyta</taxon>
        <taxon>Magnoliopsida</taxon>
        <taxon>eudicotyledons</taxon>
        <taxon>Gunneridae</taxon>
        <taxon>Pentapetalae</taxon>
        <taxon>asterids</taxon>
        <taxon>lamiids</taxon>
        <taxon>Lamiales</taxon>
        <taxon>Lamiaceae</taxon>
        <taxon>Nepetoideae</taxon>
        <taxon>Mentheae</taxon>
        <taxon>Salviinae</taxon>
        <taxon>Salvia</taxon>
        <taxon>Salvia subgen. Calosphace</taxon>
    </lineage>
</organism>
<evidence type="ECO:0000313" key="9">
    <source>
        <dbReference type="Proteomes" id="UP001567538"/>
    </source>
</evidence>
<evidence type="ECO:0000313" key="8">
    <source>
        <dbReference type="EMBL" id="KAL1566847.1"/>
    </source>
</evidence>